<evidence type="ECO:0000256" key="7">
    <source>
        <dbReference type="ARBA" id="ARBA00022989"/>
    </source>
</evidence>
<keyword evidence="6 12" id="KW-1278">Translocase</keyword>
<sequence>MLDYSPILAVILISVIVSSILVVLSYILALQQADTEKISSYECGFNPYSDARQKFEVQFFLVGILFIIFDLEISFLFPWTVTLSIISSFGYWTMMLFLFILTVGLYYEWKKGGLDWQ</sequence>
<comment type="function">
    <text evidence="12">Core subunit of the mitochondrial membrane respiratory chain NADH dehydrogenase (Complex I) which catalyzes electron transfer from NADH through the respiratory chain, using ubiquinone as an electron acceptor. Essential for the catalytic activity of complex I.</text>
</comment>
<keyword evidence="12 13" id="KW-0496">Mitochondrion</keyword>
<dbReference type="Pfam" id="PF00507">
    <property type="entry name" value="Oxidored_q4"/>
    <property type="match status" value="1"/>
</dbReference>
<dbReference type="AlphaFoldDB" id="M1K3B2"/>
<dbReference type="EMBL" id="KC573038">
    <property type="protein sequence ID" value="AGE93601.1"/>
    <property type="molecule type" value="Genomic_DNA"/>
</dbReference>
<dbReference type="GO" id="GO:0030964">
    <property type="term" value="C:NADH dehydrogenase complex"/>
    <property type="evidence" value="ECO:0007669"/>
    <property type="project" value="TreeGrafter"/>
</dbReference>
<dbReference type="FunFam" id="1.20.58.1610:FF:000004">
    <property type="entry name" value="NADH-quinone oxidoreductase subunit A"/>
    <property type="match status" value="1"/>
</dbReference>
<dbReference type="GO" id="GO:0031966">
    <property type="term" value="C:mitochondrial membrane"/>
    <property type="evidence" value="ECO:0007669"/>
    <property type="project" value="UniProtKB-SubCell"/>
</dbReference>
<dbReference type="PANTHER" id="PTHR11058:SF9">
    <property type="entry name" value="NADH-UBIQUINONE OXIDOREDUCTASE CHAIN 3"/>
    <property type="match status" value="1"/>
</dbReference>
<feature type="transmembrane region" description="Helical" evidence="12">
    <location>
        <begin position="89"/>
        <end position="107"/>
    </location>
</feature>
<keyword evidence="12" id="KW-0249">Electron transport</keyword>
<keyword evidence="7 12" id="KW-1133">Transmembrane helix</keyword>
<dbReference type="PANTHER" id="PTHR11058">
    <property type="entry name" value="NADH-UBIQUINONE OXIDOREDUCTASE CHAIN 3"/>
    <property type="match status" value="1"/>
</dbReference>
<dbReference type="InterPro" id="IPR023043">
    <property type="entry name" value="NAD(P)H_OxRDtase_bac/plastid"/>
</dbReference>
<dbReference type="Gene3D" id="1.20.58.1610">
    <property type="entry name" value="NADH:ubiquinone/plastoquinone oxidoreductase, chain 3"/>
    <property type="match status" value="1"/>
</dbReference>
<evidence type="ECO:0000313" key="13">
    <source>
        <dbReference type="EMBL" id="AGE93601.1"/>
    </source>
</evidence>
<dbReference type="InterPro" id="IPR000440">
    <property type="entry name" value="NADH_UbQ/plastoQ_OxRdtase_su3"/>
</dbReference>
<geneLocation type="mitochondrion" evidence="13"/>
<keyword evidence="4 12" id="KW-0813">Transport</keyword>
<evidence type="ECO:0000256" key="3">
    <source>
        <dbReference type="ARBA" id="ARBA00021007"/>
    </source>
</evidence>
<name>M1K3B2_9EUKA</name>
<keyword evidence="12" id="KW-0679">Respiratory chain</keyword>
<evidence type="ECO:0000256" key="9">
    <source>
        <dbReference type="ARBA" id="ARBA00023075"/>
    </source>
</evidence>
<dbReference type="InterPro" id="IPR038430">
    <property type="entry name" value="NDAH_ubi_oxred_su3_sf"/>
</dbReference>
<proteinExistence type="inferred from homology"/>
<keyword evidence="13" id="KW-0560">Oxidoreductase</keyword>
<keyword evidence="9 12" id="KW-0830">Ubiquinone</keyword>
<comment type="catalytic activity">
    <reaction evidence="11 12">
        <text>a ubiquinone + NADH + 5 H(+)(in) = a ubiquinol + NAD(+) + 4 H(+)(out)</text>
        <dbReference type="Rhea" id="RHEA:29091"/>
        <dbReference type="Rhea" id="RHEA-COMP:9565"/>
        <dbReference type="Rhea" id="RHEA-COMP:9566"/>
        <dbReference type="ChEBI" id="CHEBI:15378"/>
        <dbReference type="ChEBI" id="CHEBI:16389"/>
        <dbReference type="ChEBI" id="CHEBI:17976"/>
        <dbReference type="ChEBI" id="CHEBI:57540"/>
        <dbReference type="ChEBI" id="CHEBI:57945"/>
        <dbReference type="EC" id="7.1.1.2"/>
    </reaction>
</comment>
<keyword evidence="10 12" id="KW-0472">Membrane</keyword>
<comment type="subcellular location">
    <subcellularLocation>
        <location evidence="1">Membrane</location>
        <topology evidence="1">Multi-pass membrane protein</topology>
    </subcellularLocation>
    <subcellularLocation>
        <location evidence="12">Mitochondrion membrane</location>
        <topology evidence="12">Multi-pass membrane protein</topology>
    </subcellularLocation>
</comment>
<accession>M1K3B2</accession>
<dbReference type="GO" id="GO:0008137">
    <property type="term" value="F:NADH dehydrogenase (ubiquinone) activity"/>
    <property type="evidence" value="ECO:0007669"/>
    <property type="project" value="UniProtKB-UniRule"/>
</dbReference>
<comment type="similarity">
    <text evidence="2 12">Belongs to the complex I subunit 3 family.</text>
</comment>
<gene>
    <name evidence="13" type="primary">nad3</name>
</gene>
<reference evidence="13" key="2">
    <citation type="submission" date="2012-12" db="EMBL/GenBank/DDBJ databases">
        <authorList>
            <person name="Lang B.F."/>
        </authorList>
    </citation>
    <scope>NUCLEOTIDE SEQUENCE</scope>
    <source>
        <strain evidence="13">ATCC 30864</strain>
    </source>
</reference>
<evidence type="ECO:0000256" key="2">
    <source>
        <dbReference type="ARBA" id="ARBA00008472"/>
    </source>
</evidence>
<evidence type="ECO:0000256" key="6">
    <source>
        <dbReference type="ARBA" id="ARBA00022967"/>
    </source>
</evidence>
<dbReference type="GO" id="GO:0016651">
    <property type="term" value="F:oxidoreductase activity, acting on NAD(P)H"/>
    <property type="evidence" value="ECO:0007669"/>
    <property type="project" value="InterPro"/>
</dbReference>
<evidence type="ECO:0000256" key="12">
    <source>
        <dbReference type="RuleBase" id="RU003640"/>
    </source>
</evidence>
<evidence type="ECO:0000256" key="10">
    <source>
        <dbReference type="ARBA" id="ARBA00023136"/>
    </source>
</evidence>
<evidence type="ECO:0000256" key="5">
    <source>
        <dbReference type="ARBA" id="ARBA00022692"/>
    </source>
</evidence>
<keyword evidence="5 12" id="KW-0812">Transmembrane</keyword>
<keyword evidence="8 12" id="KW-0520">NAD</keyword>
<reference evidence="13" key="1">
    <citation type="journal article" date="2008" name="Mol. Biol. Evol.">
        <title>A phylogenomic investigation into the origin of metazoa.</title>
        <authorList>
            <person name="Ruiz-Trillo I."/>
            <person name="Roger A.J."/>
            <person name="Burger G."/>
            <person name="Gray M.W."/>
            <person name="Lang B.F."/>
        </authorList>
    </citation>
    <scope>NUCLEOTIDE SEQUENCE</scope>
    <source>
        <strain evidence="13">ATCC 30864</strain>
    </source>
</reference>
<feature type="transmembrane region" description="Helical" evidence="12">
    <location>
        <begin position="59"/>
        <end position="77"/>
    </location>
</feature>
<feature type="transmembrane region" description="Helical" evidence="12">
    <location>
        <begin position="6"/>
        <end position="29"/>
    </location>
</feature>
<evidence type="ECO:0000256" key="11">
    <source>
        <dbReference type="ARBA" id="ARBA00049551"/>
    </source>
</evidence>
<evidence type="ECO:0000256" key="8">
    <source>
        <dbReference type="ARBA" id="ARBA00023027"/>
    </source>
</evidence>
<protein>
    <recommendedName>
        <fullName evidence="3 12">NADH-ubiquinone oxidoreductase chain 3</fullName>
        <ecNumber evidence="12">7.1.1.2</ecNumber>
    </recommendedName>
</protein>
<dbReference type="HAMAP" id="MF_01394">
    <property type="entry name" value="NDH1_NuoA"/>
    <property type="match status" value="1"/>
</dbReference>
<dbReference type="EC" id="7.1.1.2" evidence="12"/>
<evidence type="ECO:0000256" key="4">
    <source>
        <dbReference type="ARBA" id="ARBA00022448"/>
    </source>
</evidence>
<evidence type="ECO:0000256" key="1">
    <source>
        <dbReference type="ARBA" id="ARBA00004141"/>
    </source>
</evidence>
<organism evidence="13">
    <name type="scientific">Capsaspora owczarzaki</name>
    <dbReference type="NCBI Taxonomy" id="192875"/>
    <lineage>
        <taxon>Eukaryota</taxon>
        <taxon>Filasterea</taxon>
        <taxon>Capsaspora</taxon>
    </lineage>
</organism>